<evidence type="ECO:0000259" key="4">
    <source>
        <dbReference type="Pfam" id="PF17853"/>
    </source>
</evidence>
<dbReference type="InterPro" id="IPR051448">
    <property type="entry name" value="CdaR-like_regulators"/>
</dbReference>
<dbReference type="PANTHER" id="PTHR33744">
    <property type="entry name" value="CARBOHYDRATE DIACID REGULATOR"/>
    <property type="match status" value="1"/>
</dbReference>
<sequence>MQPTVREVLQLSALAAGRPRVVGGRDHLDRPVRWVHISDLPDLTDLLEGGELVLTTGLPLVDGGPRAEAYLSMLAAQDVAGVVVEPGTHIEDLPAHLGALADSLSLPVVTLTGRIRFVEVTQQVHRLIVAEQYEEVEFARTTHEVFTSLNLAGASTTDIVTRAAQTLGAPLVLEDLSRHVLAFCALDTSTTALLHRWAERSRLHDAATDNPATGRAATGRAATGRAGTLAWPAVPVGVGSERWGRLVLPAQTRETSRVRMVLERAAQSLQLHRMIQQEREALVVQALGGLLDDLLSGRVTEEAEAMARATALGLTPGSRYAPLSVRIPQHPGTDALAQGESDRRLLTAVRQAATAVGGSAIAAIRREGAVSAVIACPPKGADPTLEALCRGLAERLAGRGGTQGWAAGTAPSATGLIGAAHGLTEAEHVADVGLTMPEPHRLYRSTDVRLRGLVALLRDDHRLQAFAETELGRLLDHDARTGENLLAFLRAHLECAGSKTGTARRTGLSRPTLYSRLRTLERILGVSLESAESRTSLHTALMVIDAR</sequence>
<dbReference type="InterPro" id="IPR025736">
    <property type="entry name" value="PucR_C-HTH_dom"/>
</dbReference>
<dbReference type="Pfam" id="PF13556">
    <property type="entry name" value="HTH_30"/>
    <property type="match status" value="1"/>
</dbReference>
<dbReference type="PANTHER" id="PTHR33744:SF1">
    <property type="entry name" value="DNA-BINDING TRANSCRIPTIONAL ACTIVATOR ADER"/>
    <property type="match status" value="1"/>
</dbReference>
<organism evidence="5 6">
    <name type="scientific">Streptomyces spirodelae</name>
    <dbReference type="NCBI Taxonomy" id="2812904"/>
    <lineage>
        <taxon>Bacteria</taxon>
        <taxon>Bacillati</taxon>
        <taxon>Actinomycetota</taxon>
        <taxon>Actinomycetes</taxon>
        <taxon>Kitasatosporales</taxon>
        <taxon>Streptomycetaceae</taxon>
        <taxon>Streptomyces</taxon>
    </lineage>
</organism>
<dbReference type="Gene3D" id="1.10.10.2840">
    <property type="entry name" value="PucR C-terminal helix-turn-helix domain"/>
    <property type="match status" value="1"/>
</dbReference>
<comment type="caution">
    <text evidence="5">The sequence shown here is derived from an EMBL/GenBank/DDBJ whole genome shotgun (WGS) entry which is preliminary data.</text>
</comment>
<keyword evidence="6" id="KW-1185">Reference proteome</keyword>
<dbReference type="InterPro" id="IPR042070">
    <property type="entry name" value="PucR_C-HTH_sf"/>
</dbReference>
<name>A0ABS3WPK1_9ACTN</name>
<evidence type="ECO:0000259" key="3">
    <source>
        <dbReference type="Pfam" id="PF13556"/>
    </source>
</evidence>
<dbReference type="InterPro" id="IPR041522">
    <property type="entry name" value="CdaR_GGDEF"/>
</dbReference>
<evidence type="ECO:0000259" key="2">
    <source>
        <dbReference type="Pfam" id="PF07905"/>
    </source>
</evidence>
<dbReference type="InterPro" id="IPR012914">
    <property type="entry name" value="PucR_dom"/>
</dbReference>
<feature type="domain" description="Purine catabolism PurC-like" evidence="2">
    <location>
        <begin position="7"/>
        <end position="128"/>
    </location>
</feature>
<dbReference type="RefSeq" id="WP_209263876.1">
    <property type="nucleotide sequence ID" value="NZ_JAFFZN010000004.1"/>
</dbReference>
<accession>A0ABS3WPK1</accession>
<feature type="domain" description="PucR C-terminal helix-turn-helix" evidence="3">
    <location>
        <begin position="485"/>
        <end position="542"/>
    </location>
</feature>
<evidence type="ECO:0000313" key="5">
    <source>
        <dbReference type="EMBL" id="MBO8185055.1"/>
    </source>
</evidence>
<dbReference type="EMBL" id="JAFFZN010000004">
    <property type="protein sequence ID" value="MBO8185055.1"/>
    <property type="molecule type" value="Genomic_DNA"/>
</dbReference>
<comment type="similarity">
    <text evidence="1">Belongs to the CdaR family.</text>
</comment>
<evidence type="ECO:0000313" key="6">
    <source>
        <dbReference type="Proteomes" id="UP001518976"/>
    </source>
</evidence>
<evidence type="ECO:0000256" key="1">
    <source>
        <dbReference type="ARBA" id="ARBA00006754"/>
    </source>
</evidence>
<feature type="domain" description="CdaR GGDEF-like" evidence="4">
    <location>
        <begin position="297"/>
        <end position="432"/>
    </location>
</feature>
<dbReference type="Pfam" id="PF07905">
    <property type="entry name" value="PucR"/>
    <property type="match status" value="1"/>
</dbReference>
<gene>
    <name evidence="5" type="ORF">JW592_06165</name>
</gene>
<protein>
    <submittedName>
        <fullName evidence="5">PucR family transcriptional regulator ligand-binding domain-containing protein</fullName>
    </submittedName>
</protein>
<dbReference type="Pfam" id="PF17853">
    <property type="entry name" value="GGDEF_2"/>
    <property type="match status" value="1"/>
</dbReference>
<dbReference type="Proteomes" id="UP001518976">
    <property type="component" value="Unassembled WGS sequence"/>
</dbReference>
<reference evidence="5 6" key="1">
    <citation type="submission" date="2021-02" db="EMBL/GenBank/DDBJ databases">
        <title>Streptomyces spirodelae sp. nov., isolated from duckweed.</title>
        <authorList>
            <person name="Saimee Y."/>
            <person name="Duangmal K."/>
        </authorList>
    </citation>
    <scope>NUCLEOTIDE SEQUENCE [LARGE SCALE GENOMIC DNA]</scope>
    <source>
        <strain evidence="5 6">DW4-2</strain>
    </source>
</reference>
<proteinExistence type="inferred from homology"/>